<evidence type="ECO:0000313" key="3">
    <source>
        <dbReference type="RefSeq" id="XP_022140344.1"/>
    </source>
</evidence>
<dbReference type="AlphaFoldDB" id="A0A6J1CFG9"/>
<evidence type="ECO:0000259" key="1">
    <source>
        <dbReference type="PROSITE" id="PS50011"/>
    </source>
</evidence>
<evidence type="ECO:0000313" key="2">
    <source>
        <dbReference type="Proteomes" id="UP000504603"/>
    </source>
</evidence>
<proteinExistence type="predicted"/>
<dbReference type="InterPro" id="IPR000719">
    <property type="entry name" value="Prot_kinase_dom"/>
</dbReference>
<accession>A0A6J1CFG9</accession>
<keyword evidence="2" id="KW-1185">Reference proteome</keyword>
<dbReference type="InterPro" id="IPR011009">
    <property type="entry name" value="Kinase-like_dom_sf"/>
</dbReference>
<dbReference type="PROSITE" id="PS50011">
    <property type="entry name" value="PROTEIN_KINASE_DOM"/>
    <property type="match status" value="1"/>
</dbReference>
<feature type="domain" description="Protein kinase" evidence="1">
    <location>
        <begin position="48"/>
        <end position="415"/>
    </location>
</feature>
<dbReference type="Gene3D" id="1.10.510.10">
    <property type="entry name" value="Transferase(Phosphotransferase) domain 1"/>
    <property type="match status" value="1"/>
</dbReference>
<dbReference type="Gene3D" id="3.30.200.20">
    <property type="entry name" value="Phosphorylase Kinase, domain 1"/>
    <property type="match status" value="1"/>
</dbReference>
<organism evidence="2 3">
    <name type="scientific">Momordica charantia</name>
    <name type="common">Bitter gourd</name>
    <name type="synonym">Balsam pear</name>
    <dbReference type="NCBI Taxonomy" id="3673"/>
    <lineage>
        <taxon>Eukaryota</taxon>
        <taxon>Viridiplantae</taxon>
        <taxon>Streptophyta</taxon>
        <taxon>Embryophyta</taxon>
        <taxon>Tracheophyta</taxon>
        <taxon>Spermatophyta</taxon>
        <taxon>Magnoliopsida</taxon>
        <taxon>eudicotyledons</taxon>
        <taxon>Gunneridae</taxon>
        <taxon>Pentapetalae</taxon>
        <taxon>rosids</taxon>
        <taxon>fabids</taxon>
        <taxon>Cucurbitales</taxon>
        <taxon>Cucurbitaceae</taxon>
        <taxon>Momordiceae</taxon>
        <taxon>Momordica</taxon>
    </lineage>
</organism>
<dbReference type="KEGG" id="mcha:111011039"/>
<dbReference type="GO" id="GO:0004672">
    <property type="term" value="F:protein kinase activity"/>
    <property type="evidence" value="ECO:0007669"/>
    <property type="project" value="InterPro"/>
</dbReference>
<dbReference type="GeneID" id="111011039"/>
<dbReference type="Pfam" id="PF00069">
    <property type="entry name" value="Pkinase"/>
    <property type="match status" value="1"/>
</dbReference>
<dbReference type="PANTHER" id="PTHR46863">
    <property type="entry name" value="OS09G0572100 PROTEIN"/>
    <property type="match status" value="1"/>
</dbReference>
<dbReference type="PANTHER" id="PTHR46863:SF1">
    <property type="entry name" value="PROTEIN KINASE SUPERFAMILY PROTEIN"/>
    <property type="match status" value="1"/>
</dbReference>
<gene>
    <name evidence="3" type="primary">LOC111011039</name>
</gene>
<dbReference type="Proteomes" id="UP000504603">
    <property type="component" value="Unplaced"/>
</dbReference>
<dbReference type="OrthoDB" id="4062651at2759"/>
<reference evidence="3" key="1">
    <citation type="submission" date="2025-08" db="UniProtKB">
        <authorList>
            <consortium name="RefSeq"/>
        </authorList>
    </citation>
    <scope>IDENTIFICATION</scope>
    <source>
        <strain evidence="3">OHB3-1</strain>
    </source>
</reference>
<protein>
    <submittedName>
        <fullName evidence="3">LysM domain receptor-like kinase 3</fullName>
    </submittedName>
</protein>
<dbReference type="SUPFAM" id="SSF56112">
    <property type="entry name" value="Protein kinase-like (PK-like)"/>
    <property type="match status" value="1"/>
</dbReference>
<name>A0A6J1CFG9_MOMCH</name>
<dbReference type="GO" id="GO:0005524">
    <property type="term" value="F:ATP binding"/>
    <property type="evidence" value="ECO:0007669"/>
    <property type="project" value="InterPro"/>
</dbReference>
<sequence>MDGVMFHPFLHQNLHRLPHSSTKMALDVAELHLPPPTPLSPSPQSTASTTDSALSWASFSTLHESLPESPRIYDFSQINAATNNFLNKQYSAASSTPSWRCTLHGKDVLIFQRKFQRQIELQDLKHRFHKISRSHHMSIIKLLGASFSGEYLYLVYDFVNGASLADCLRNSRSPNFTVLSTWISRMQVATDLAHGLDYIHNKSGLNMSLTHNHIKSSSIVVTEPSFNARICHFGAAQLCNEDDWNNIEGEKPSDSRMKAELKDKRLQKLKSGKLQIKGARGYMAPEYKSTGVATPMTDVYAFGVVILELLSGEEPLKFEFDKIEGNFVRVSLIESAMAVIEGDDDEESRSRAGKISSAFGVEGRLRRWVDHRLNDSFPVHVAEKVARLAIQCVHVDPCKRPNMARVASKISKLYLESRIWSDSVAIPANVSASLLAPR</sequence>
<dbReference type="RefSeq" id="XP_022140344.1">
    <property type="nucleotide sequence ID" value="XM_022284652.1"/>
</dbReference>